<evidence type="ECO:0000259" key="12">
    <source>
        <dbReference type="Pfam" id="PF21654"/>
    </source>
</evidence>
<dbReference type="GO" id="GO:0009117">
    <property type="term" value="P:nucleotide metabolic process"/>
    <property type="evidence" value="ECO:0007669"/>
    <property type="project" value="UniProtKB-KW"/>
</dbReference>
<dbReference type="NCBIfam" id="NF041078">
    <property type="entry name" value="cGAS"/>
    <property type="match status" value="1"/>
</dbReference>
<keyword evidence="8" id="KW-0051">Antiviral defense</keyword>
<dbReference type="RefSeq" id="WP_110818140.1">
    <property type="nucleotide sequence ID" value="NZ_QJTX01000014.1"/>
</dbReference>
<dbReference type="InterPro" id="IPR048446">
    <property type="entry name" value="DncV_C"/>
</dbReference>
<evidence type="ECO:0000313" key="14">
    <source>
        <dbReference type="EMBL" id="RMO32196.1"/>
    </source>
</evidence>
<dbReference type="InterPro" id="IPR048445">
    <property type="entry name" value="DncV-like_NTFase"/>
</dbReference>
<dbReference type="Pfam" id="PF21654">
    <property type="entry name" value="DncV-like_NTFase"/>
    <property type="match status" value="1"/>
</dbReference>
<evidence type="ECO:0000256" key="6">
    <source>
        <dbReference type="ARBA" id="ARBA00022842"/>
    </source>
</evidence>
<evidence type="ECO:0000256" key="1">
    <source>
        <dbReference type="ARBA" id="ARBA00022679"/>
    </source>
</evidence>
<dbReference type="AlphaFoldDB" id="A0A3M6DJW9"/>
<dbReference type="GO" id="GO:0005524">
    <property type="term" value="F:ATP binding"/>
    <property type="evidence" value="ECO:0007669"/>
    <property type="project" value="UniProtKB-KW"/>
</dbReference>
<name>A0A3M6DJW9_PSESJ</name>
<evidence type="ECO:0000256" key="4">
    <source>
        <dbReference type="ARBA" id="ARBA00022741"/>
    </source>
</evidence>
<keyword evidence="6" id="KW-0460">Magnesium</keyword>
<keyword evidence="9" id="KW-0342">GTP-binding</keyword>
<keyword evidence="2" id="KW-0548">Nucleotidyltransferase</keyword>
<dbReference type="GO" id="GO:0140701">
    <property type="term" value="F:3',3'-cyclic GMP-AMP synthase activity"/>
    <property type="evidence" value="ECO:0007669"/>
    <property type="project" value="InterPro"/>
</dbReference>
<organism evidence="14 15">
    <name type="scientific">Pseudomonas syringae pv. pisi</name>
    <dbReference type="NCBI Taxonomy" id="59510"/>
    <lineage>
        <taxon>Bacteria</taxon>
        <taxon>Pseudomonadati</taxon>
        <taxon>Pseudomonadota</taxon>
        <taxon>Gammaproteobacteria</taxon>
        <taxon>Pseudomonadales</taxon>
        <taxon>Pseudomonadaceae</taxon>
        <taxon>Pseudomonas</taxon>
        <taxon>Pseudomonas syringae</taxon>
    </lineage>
</organism>
<evidence type="ECO:0000256" key="8">
    <source>
        <dbReference type="ARBA" id="ARBA00023118"/>
    </source>
</evidence>
<feature type="domain" description="Cyclic GMP-AMP synthase DncV-like nucleotidyltransferase" evidence="12">
    <location>
        <begin position="62"/>
        <end position="157"/>
    </location>
</feature>
<sequence length="382" mass="42478">MLNLSPLFNTSEDELCLLKALDLTPAQRLQITSAKNEVRQCLRHGIPKVLIEQGYKGDIPQPRFFTQGSWAYKTLNSPAHLPPQQSDVDDGAYLPISFLKGSKRPSAASAIFFAAAEEALRRLVETKRSENWKLVTEKPTCIRIEISAIAHIDIPLYSIPDDEYQTLERAANTYGYDSLMDAVNVRRADSWTTLPSGEVLLAHREEDWIASDPRPVKDWFVDEVEAKGEQLRRVVRHLKAFRDWQWKKGGPSSILLMAAAAPLFTKMDRRDDLALLEVLKGLPAALRNGVSNPVNDDESLSGRLPADELEASAEKFEMFEDYLNGAVNASDQTTACNWMISMFGPRFPNRPSRIKQVTVAATIAAVPAQASASELVGRTKAG</sequence>
<reference evidence="14 15" key="1">
    <citation type="submission" date="2018-08" db="EMBL/GenBank/DDBJ databases">
        <title>Recombination of ecologically and evolutionarily significant loci maintains genetic cohesion in the Pseudomonas syringae species complex.</title>
        <authorList>
            <person name="Dillon M."/>
            <person name="Thakur S."/>
            <person name="Almeida R.N.D."/>
            <person name="Weir B.S."/>
            <person name="Guttman D.S."/>
        </authorList>
    </citation>
    <scope>NUCLEOTIDE SEQUENCE [LARGE SCALE GENOMIC DNA]</scope>
    <source>
        <strain evidence="14 15">ICMP 2788</strain>
    </source>
</reference>
<keyword evidence="4" id="KW-0547">Nucleotide-binding</keyword>
<evidence type="ECO:0000256" key="7">
    <source>
        <dbReference type="ARBA" id="ARBA00023080"/>
    </source>
</evidence>
<evidence type="ECO:0000256" key="2">
    <source>
        <dbReference type="ARBA" id="ARBA00022695"/>
    </source>
</evidence>
<evidence type="ECO:0000313" key="15">
    <source>
        <dbReference type="Proteomes" id="UP000276886"/>
    </source>
</evidence>
<dbReference type="Pfam" id="PF21713">
    <property type="entry name" value="DncV_C"/>
    <property type="match status" value="1"/>
</dbReference>
<gene>
    <name evidence="14" type="ORF">ALQ44_00652</name>
</gene>
<dbReference type="Proteomes" id="UP000276886">
    <property type="component" value="Unassembled WGS sequence"/>
</dbReference>
<keyword evidence="3" id="KW-0479">Metal-binding</keyword>
<dbReference type="GO" id="GO:0046872">
    <property type="term" value="F:metal ion binding"/>
    <property type="evidence" value="ECO:0007669"/>
    <property type="project" value="UniProtKB-KW"/>
</dbReference>
<feature type="domain" description="Cyclic GMP-AMP synthase C-terminal" evidence="13">
    <location>
        <begin position="228"/>
        <end position="350"/>
    </location>
</feature>
<protein>
    <recommendedName>
        <fullName evidence="10">Cyclic GMP-AMP synthase</fullName>
    </recommendedName>
</protein>
<keyword evidence="1" id="KW-0808">Transferase</keyword>
<evidence type="ECO:0000256" key="5">
    <source>
        <dbReference type="ARBA" id="ARBA00022840"/>
    </source>
</evidence>
<keyword evidence="5" id="KW-0067">ATP-binding</keyword>
<dbReference type="EMBL" id="RBPQ01000041">
    <property type="protein sequence ID" value="RMO32196.1"/>
    <property type="molecule type" value="Genomic_DNA"/>
</dbReference>
<dbReference type="GO" id="GO:0005525">
    <property type="term" value="F:GTP binding"/>
    <property type="evidence" value="ECO:0007669"/>
    <property type="project" value="UniProtKB-KW"/>
</dbReference>
<evidence type="ECO:0000256" key="10">
    <source>
        <dbReference type="ARBA" id="ARBA00044145"/>
    </source>
</evidence>
<comment type="caution">
    <text evidence="14">The sequence shown here is derived from an EMBL/GenBank/DDBJ whole genome shotgun (WGS) entry which is preliminary data.</text>
</comment>
<dbReference type="InterPro" id="IPR047805">
    <property type="entry name" value="GAMP_synthase"/>
</dbReference>
<comment type="catalytic activity">
    <reaction evidence="11">
        <text>GTP + ATP = 3',3'-cGAMP + 2 diphosphate</text>
        <dbReference type="Rhea" id="RHEA:35647"/>
        <dbReference type="ChEBI" id="CHEBI:30616"/>
        <dbReference type="ChEBI" id="CHEBI:33019"/>
        <dbReference type="ChEBI" id="CHEBI:37565"/>
        <dbReference type="ChEBI" id="CHEBI:71501"/>
    </reaction>
    <physiologicalReaction direction="left-to-right" evidence="11">
        <dbReference type="Rhea" id="RHEA:35648"/>
    </physiologicalReaction>
</comment>
<proteinExistence type="predicted"/>
<evidence type="ECO:0000256" key="11">
    <source>
        <dbReference type="ARBA" id="ARBA00048304"/>
    </source>
</evidence>
<accession>A0A3M6DJW9</accession>
<evidence type="ECO:0000256" key="9">
    <source>
        <dbReference type="ARBA" id="ARBA00023134"/>
    </source>
</evidence>
<evidence type="ECO:0000259" key="13">
    <source>
        <dbReference type="Pfam" id="PF21713"/>
    </source>
</evidence>
<dbReference type="GO" id="GO:0051607">
    <property type="term" value="P:defense response to virus"/>
    <property type="evidence" value="ECO:0007669"/>
    <property type="project" value="UniProtKB-KW"/>
</dbReference>
<evidence type="ECO:0000256" key="3">
    <source>
        <dbReference type="ARBA" id="ARBA00022723"/>
    </source>
</evidence>
<keyword evidence="7" id="KW-0546">Nucleotide metabolism</keyword>